<keyword evidence="4" id="KW-0552">Olfaction</keyword>
<protein>
    <recommendedName>
        <fullName evidence="11">Odorant receptor</fullName>
    </recommendedName>
</protein>
<evidence type="ECO:0000256" key="8">
    <source>
        <dbReference type="ARBA" id="ARBA00023224"/>
    </source>
</evidence>
<sequence>IYRYSFPPKKKPSTQLILLLAFFNPPKSPVPLSYLCFRKVEKLFYKLVLCNFWIEALLIRHFEDQPLMVKLQYAAIVFTASMVLFACSLSADKLMHMSNRICLGAYESQWFKGSVSMQKKIIQILFRAQKPEVISITGMIPALTLRYYIGVRI</sequence>
<evidence type="ECO:0000256" key="9">
    <source>
        <dbReference type="SAM" id="Phobius"/>
    </source>
</evidence>
<keyword evidence="5 9" id="KW-1133">Transmembrane helix</keyword>
<dbReference type="Pfam" id="PF02949">
    <property type="entry name" value="7tm_6"/>
    <property type="match status" value="1"/>
</dbReference>
<evidence type="ECO:0008006" key="11">
    <source>
        <dbReference type="Google" id="ProtNLM"/>
    </source>
</evidence>
<evidence type="ECO:0000256" key="4">
    <source>
        <dbReference type="ARBA" id="ARBA00022725"/>
    </source>
</evidence>
<dbReference type="InterPro" id="IPR004117">
    <property type="entry name" value="7tm6_olfct_rcpt"/>
</dbReference>
<evidence type="ECO:0000256" key="6">
    <source>
        <dbReference type="ARBA" id="ARBA00023136"/>
    </source>
</evidence>
<evidence type="ECO:0000256" key="5">
    <source>
        <dbReference type="ARBA" id="ARBA00022989"/>
    </source>
</evidence>
<feature type="non-terminal residue" evidence="10">
    <location>
        <position position="153"/>
    </location>
</feature>
<reference evidence="10" key="1">
    <citation type="journal article" date="2011" name="Proc. Natl. Acad. Sci. U.S.A.">
        <title>The genome of the fire ant Solenopsis invicta.</title>
        <authorList>
            <person name="Wurm Y."/>
            <person name="Wang J."/>
            <person name="Riba-Grognuz O."/>
            <person name="Corona M."/>
            <person name="Nygaard S."/>
            <person name="Hunt B.G."/>
            <person name="Ingram K.K."/>
            <person name="Falquet L."/>
            <person name="Nipitwattanaphon M."/>
            <person name="Gotzek D."/>
            <person name="Dijkstra M.B."/>
            <person name="Oettler J."/>
            <person name="Comtesse F."/>
            <person name="Shih C.J."/>
            <person name="Wu W.J."/>
            <person name="Yang C.C."/>
            <person name="Thomas J."/>
            <person name="Beaudoing E."/>
            <person name="Pradervand S."/>
            <person name="Flegel V."/>
            <person name="Cook E.D."/>
            <person name="Fabbretti R."/>
            <person name="Stockinger H."/>
            <person name="Long L."/>
            <person name="Farmerie W.G."/>
            <person name="Oakey J."/>
            <person name="Boomsma J.J."/>
            <person name="Pamilo P."/>
            <person name="Yi S.V."/>
            <person name="Heinze J."/>
            <person name="Goodisman M.A."/>
            <person name="Farinelli L."/>
            <person name="Harshman K."/>
            <person name="Hulo N."/>
            <person name="Cerutti L."/>
            <person name="Xenarios I."/>
            <person name="Shoemaker D."/>
            <person name="Keller L."/>
        </authorList>
    </citation>
    <scope>NUCLEOTIDE SEQUENCE [LARGE SCALE GENOMIC DNA]</scope>
</reference>
<comment type="subcellular location">
    <subcellularLocation>
        <location evidence="1">Membrane</location>
        <topology evidence="1">Multi-pass membrane protein</topology>
    </subcellularLocation>
</comment>
<evidence type="ECO:0000256" key="7">
    <source>
        <dbReference type="ARBA" id="ARBA00023170"/>
    </source>
</evidence>
<dbReference type="AlphaFoldDB" id="E9IFL1"/>
<feature type="transmembrane region" description="Helical" evidence="9">
    <location>
        <begin position="43"/>
        <end position="59"/>
    </location>
</feature>
<evidence type="ECO:0000313" key="10">
    <source>
        <dbReference type="EMBL" id="EFZ20643.1"/>
    </source>
</evidence>
<dbReference type="GO" id="GO:0005549">
    <property type="term" value="F:odorant binding"/>
    <property type="evidence" value="ECO:0007669"/>
    <property type="project" value="InterPro"/>
</dbReference>
<evidence type="ECO:0000256" key="3">
    <source>
        <dbReference type="ARBA" id="ARBA00022692"/>
    </source>
</evidence>
<keyword evidence="8" id="KW-0807">Transducer</keyword>
<dbReference type="GO" id="GO:0016020">
    <property type="term" value="C:membrane"/>
    <property type="evidence" value="ECO:0007669"/>
    <property type="project" value="UniProtKB-SubCell"/>
</dbReference>
<gene>
    <name evidence="10" type="ORF">SINV_15153</name>
</gene>
<dbReference type="GO" id="GO:0004984">
    <property type="term" value="F:olfactory receptor activity"/>
    <property type="evidence" value="ECO:0007669"/>
    <property type="project" value="InterPro"/>
</dbReference>
<keyword evidence="6 9" id="KW-0472">Membrane</keyword>
<dbReference type="HOGENOM" id="CLU_1717863_0_0_1"/>
<accession>E9IFL1</accession>
<keyword evidence="2" id="KW-0716">Sensory transduction</keyword>
<dbReference type="GO" id="GO:0007165">
    <property type="term" value="P:signal transduction"/>
    <property type="evidence" value="ECO:0007669"/>
    <property type="project" value="UniProtKB-KW"/>
</dbReference>
<evidence type="ECO:0000256" key="1">
    <source>
        <dbReference type="ARBA" id="ARBA00004141"/>
    </source>
</evidence>
<feature type="transmembrane region" description="Helical" evidence="9">
    <location>
        <begin position="71"/>
        <end position="91"/>
    </location>
</feature>
<keyword evidence="7" id="KW-0675">Receptor</keyword>
<proteinExistence type="predicted"/>
<keyword evidence="3 9" id="KW-0812">Transmembrane</keyword>
<organism>
    <name type="scientific">Solenopsis invicta</name>
    <name type="common">Red imported fire ant</name>
    <name type="synonym">Solenopsis wagneri</name>
    <dbReference type="NCBI Taxonomy" id="13686"/>
    <lineage>
        <taxon>Eukaryota</taxon>
        <taxon>Metazoa</taxon>
        <taxon>Ecdysozoa</taxon>
        <taxon>Arthropoda</taxon>
        <taxon>Hexapoda</taxon>
        <taxon>Insecta</taxon>
        <taxon>Pterygota</taxon>
        <taxon>Neoptera</taxon>
        <taxon>Endopterygota</taxon>
        <taxon>Hymenoptera</taxon>
        <taxon>Apocrita</taxon>
        <taxon>Aculeata</taxon>
        <taxon>Formicoidea</taxon>
        <taxon>Formicidae</taxon>
        <taxon>Myrmicinae</taxon>
        <taxon>Solenopsis</taxon>
    </lineage>
</organism>
<dbReference type="EMBL" id="GL762854">
    <property type="protein sequence ID" value="EFZ20643.1"/>
    <property type="molecule type" value="Genomic_DNA"/>
</dbReference>
<evidence type="ECO:0000256" key="2">
    <source>
        <dbReference type="ARBA" id="ARBA00022606"/>
    </source>
</evidence>
<feature type="non-terminal residue" evidence="10">
    <location>
        <position position="1"/>
    </location>
</feature>
<name>E9IFL1_SOLIN</name>